<sequence length="151" mass="17025">MVRRVDMTVGISENKKTNQEEREGRKVGNLCTKGMRSADFMSTDTNRNLDPLGQREELDIHGESAPIHLERFAPHCSNFQPIHFGGTFTLAPNCRLLRTPPFPPPDFKTGKSLRLTPTPPPQGRFSLPFISREHHSPSPGSYFSYMIECGQ</sequence>
<evidence type="ECO:0000256" key="1">
    <source>
        <dbReference type="SAM" id="MobiDB-lite"/>
    </source>
</evidence>
<organism evidence="2 3">
    <name type="scientific">Araneus ventricosus</name>
    <name type="common">Orbweaver spider</name>
    <name type="synonym">Epeira ventricosa</name>
    <dbReference type="NCBI Taxonomy" id="182803"/>
    <lineage>
        <taxon>Eukaryota</taxon>
        <taxon>Metazoa</taxon>
        <taxon>Ecdysozoa</taxon>
        <taxon>Arthropoda</taxon>
        <taxon>Chelicerata</taxon>
        <taxon>Arachnida</taxon>
        <taxon>Araneae</taxon>
        <taxon>Araneomorphae</taxon>
        <taxon>Entelegynae</taxon>
        <taxon>Araneoidea</taxon>
        <taxon>Araneidae</taxon>
        <taxon>Araneus</taxon>
    </lineage>
</organism>
<protein>
    <submittedName>
        <fullName evidence="2">Uncharacterized protein</fullName>
    </submittedName>
</protein>
<proteinExistence type="predicted"/>
<feature type="region of interest" description="Disordered" evidence="1">
    <location>
        <begin position="1"/>
        <end position="25"/>
    </location>
</feature>
<dbReference type="EMBL" id="BGPR01008359">
    <property type="protein sequence ID" value="GBN33290.1"/>
    <property type="molecule type" value="Genomic_DNA"/>
</dbReference>
<comment type="caution">
    <text evidence="2">The sequence shown here is derived from an EMBL/GenBank/DDBJ whole genome shotgun (WGS) entry which is preliminary data.</text>
</comment>
<feature type="compositionally biased region" description="Basic and acidic residues" evidence="1">
    <location>
        <begin position="13"/>
        <end position="25"/>
    </location>
</feature>
<evidence type="ECO:0000313" key="3">
    <source>
        <dbReference type="Proteomes" id="UP000499080"/>
    </source>
</evidence>
<dbReference type="AlphaFoldDB" id="A0A4Y2N3W4"/>
<keyword evidence="3" id="KW-1185">Reference proteome</keyword>
<gene>
    <name evidence="2" type="ORF">AVEN_71031_1</name>
</gene>
<dbReference type="Proteomes" id="UP000499080">
    <property type="component" value="Unassembled WGS sequence"/>
</dbReference>
<accession>A0A4Y2N3W4</accession>
<reference evidence="2 3" key="1">
    <citation type="journal article" date="2019" name="Sci. Rep.">
        <title>Orb-weaving spider Araneus ventricosus genome elucidates the spidroin gene catalogue.</title>
        <authorList>
            <person name="Kono N."/>
            <person name="Nakamura H."/>
            <person name="Ohtoshi R."/>
            <person name="Moran D.A.P."/>
            <person name="Shinohara A."/>
            <person name="Yoshida Y."/>
            <person name="Fujiwara M."/>
            <person name="Mori M."/>
            <person name="Tomita M."/>
            <person name="Arakawa K."/>
        </authorList>
    </citation>
    <scope>NUCLEOTIDE SEQUENCE [LARGE SCALE GENOMIC DNA]</scope>
</reference>
<name>A0A4Y2N3W4_ARAVE</name>
<evidence type="ECO:0000313" key="2">
    <source>
        <dbReference type="EMBL" id="GBN33290.1"/>
    </source>
</evidence>